<reference evidence="1 2" key="1">
    <citation type="journal article" date="2024" name="BMC Biol.">
        <title>Comparative genomics of Ascetosporea gives new insight into the evolutionary basis for animal parasitism in Rhizaria.</title>
        <authorList>
            <person name="Hiltunen Thoren M."/>
            <person name="Onut-Brannstrom I."/>
            <person name="Alfjorden A."/>
            <person name="Peckova H."/>
            <person name="Swords F."/>
            <person name="Hooper C."/>
            <person name="Holzer A.S."/>
            <person name="Bass D."/>
            <person name="Burki F."/>
        </authorList>
    </citation>
    <scope>NUCLEOTIDE SEQUENCE [LARGE SCALE GENOMIC DNA]</scope>
    <source>
        <strain evidence="1">20-A016</strain>
    </source>
</reference>
<organism evidence="1 2">
    <name type="scientific">Bonamia ostreae</name>
    <dbReference type="NCBI Taxonomy" id="126728"/>
    <lineage>
        <taxon>Eukaryota</taxon>
        <taxon>Sar</taxon>
        <taxon>Rhizaria</taxon>
        <taxon>Endomyxa</taxon>
        <taxon>Ascetosporea</taxon>
        <taxon>Haplosporida</taxon>
        <taxon>Bonamia</taxon>
    </lineage>
</organism>
<sequence>MSEPDYRKPKTVINTKGEKTVYSAYTNRPIKTYPGETDETRNKRLQRNFIAARNKRVSEKNLIRSLKEDLREIEDYNQRLREGCKILRKYINARKCIYGSNMSYLNNRVDYNSNKLDCVFKPDLSNWSKADEEKFKREEAFYKEEREVNRVKLLNNDITEYNFGANEDPCLLTDDSEDYLDKQLKELF</sequence>
<evidence type="ECO:0000313" key="2">
    <source>
        <dbReference type="Proteomes" id="UP001439008"/>
    </source>
</evidence>
<accession>A0ABV2AHP8</accession>
<name>A0ABV2AHP8_9EUKA</name>
<evidence type="ECO:0000313" key="1">
    <source>
        <dbReference type="EMBL" id="MES1919183.1"/>
    </source>
</evidence>
<dbReference type="EMBL" id="JBDODL010000220">
    <property type="protein sequence ID" value="MES1919183.1"/>
    <property type="molecule type" value="Genomic_DNA"/>
</dbReference>
<comment type="caution">
    <text evidence="1">The sequence shown here is derived from an EMBL/GenBank/DDBJ whole genome shotgun (WGS) entry which is preliminary data.</text>
</comment>
<dbReference type="Proteomes" id="UP001439008">
    <property type="component" value="Unassembled WGS sequence"/>
</dbReference>
<evidence type="ECO:0008006" key="3">
    <source>
        <dbReference type="Google" id="ProtNLM"/>
    </source>
</evidence>
<protein>
    <recommendedName>
        <fullName evidence="3">BZIP domain-containing protein</fullName>
    </recommendedName>
</protein>
<gene>
    <name evidence="1" type="ORF">MHBO_001046</name>
</gene>
<proteinExistence type="predicted"/>
<keyword evidence="2" id="KW-1185">Reference proteome</keyword>